<dbReference type="InterPro" id="IPR001680">
    <property type="entry name" value="WD40_rpt"/>
</dbReference>
<dbReference type="Pfam" id="PF24883">
    <property type="entry name" value="NPHP3_N"/>
    <property type="match status" value="1"/>
</dbReference>
<dbReference type="Gene3D" id="3.40.50.300">
    <property type="entry name" value="P-loop containing nucleotide triphosphate hydrolases"/>
    <property type="match status" value="1"/>
</dbReference>
<feature type="repeat" description="WD" evidence="3">
    <location>
        <begin position="660"/>
        <end position="674"/>
    </location>
</feature>
<feature type="repeat" description="WD" evidence="3">
    <location>
        <begin position="683"/>
        <end position="719"/>
    </location>
</feature>
<dbReference type="SMART" id="SM00320">
    <property type="entry name" value="WD40"/>
    <property type="match status" value="3"/>
</dbReference>
<dbReference type="InterPro" id="IPR019775">
    <property type="entry name" value="WD40_repeat_CS"/>
</dbReference>
<keyword evidence="6" id="KW-1185">Reference proteome</keyword>
<proteinExistence type="predicted"/>
<dbReference type="AlphaFoldDB" id="A0A395H8P8"/>
<name>A0A395H8P8_9EURO</name>
<dbReference type="InterPro" id="IPR020472">
    <property type="entry name" value="WD40_PAC1"/>
</dbReference>
<dbReference type="PANTHER" id="PTHR10039:SF17">
    <property type="entry name" value="FUNGAL STAND N-TERMINAL GOODBYE DOMAIN-CONTAINING PROTEIN-RELATED"/>
    <property type="match status" value="1"/>
</dbReference>
<dbReference type="Gene3D" id="2.130.10.10">
    <property type="entry name" value="YVTN repeat-like/Quinoprotein amine dehydrogenase"/>
    <property type="match status" value="2"/>
</dbReference>
<evidence type="ECO:0000256" key="1">
    <source>
        <dbReference type="ARBA" id="ARBA00022574"/>
    </source>
</evidence>
<dbReference type="InterPro" id="IPR015943">
    <property type="entry name" value="WD40/YVTN_repeat-like_dom_sf"/>
</dbReference>
<dbReference type="EMBL" id="KZ824427">
    <property type="protein sequence ID" value="RAL03535.1"/>
    <property type="molecule type" value="Genomic_DNA"/>
</dbReference>
<accession>A0A395H8P8</accession>
<dbReference type="STRING" id="1448316.A0A395H8P8"/>
<dbReference type="CDD" id="cd00200">
    <property type="entry name" value="WD40"/>
    <property type="match status" value="1"/>
</dbReference>
<dbReference type="InterPro" id="IPR056884">
    <property type="entry name" value="NPHP3-like_N"/>
</dbReference>
<dbReference type="PRINTS" id="PR00320">
    <property type="entry name" value="GPROTEINBRPT"/>
</dbReference>
<feature type="repeat" description="WD" evidence="3">
    <location>
        <begin position="610"/>
        <end position="651"/>
    </location>
</feature>
<dbReference type="SUPFAM" id="SSF52540">
    <property type="entry name" value="P-loop containing nucleoside triphosphate hydrolases"/>
    <property type="match status" value="1"/>
</dbReference>
<sequence>MSQQWDNHGVNVQFQGTATNPDRCLDYFAVTDPRNVKMRIHQTRGAALKESYDWILHHPQFQHWRNNNDSQVLWIKGDPGKGKTMLLCGIINELGPTTKLEDPLAKTFLSFFFCQATDPELSNAHAVLRGLIAMLVDTEPSFLPHVRKRFKDTGEPRFRDAEAWTALCNIFLDILRDASSDKICIVVDALDECVQDQDELLQFILQGMEEFPHVKWIISSRNHVKQRTRIHDSQSILSLELQENAQSVSLAIGAYISNRIAELQSLQDDDTLLKYVQQILQKKAEGTFLWVALVVQELEHVDGWKVEEVVNDVPRGLDDLYQRMIDQMKQLSNEHREYCQLILSATALAYRPLHLLELGVVCGLPDKITGNSQYLETMIKRSGSFLTVRDSTIYFVHQSAKDFLIKEAALSIFPSGFPAAHRRMFMQSLRALSTSLRRNIYGLNLDKPDITASEIATCQRDGDYDPLVHLRYSCVYWLDHYLEAISESTNKTEPPGTEHICHFFRKHLLHWLESLGLIGEIQHGILSLKRVTRRHQSTHPQHQSMLKEAERFATSNGFIIQEAPLQTYGAALAFCPQSCESKKLYWDERLQFLKHVLVTRESWEPCMQVLDGHTSPVTAVAFSPDGQMVASASNDCTVRLWDTATGRERHSLQGHTDWTVVSASGDGTMRLWDVVIGRERCSLQGYTSWFTAVAFSPDGQTVASASDDGTVRLWDAATGGERIYNVGSAVEFLSFSADGCHLITDHEKWITRGGQRLIWLPPEFRATCMAFSHNCVVLGHVSGLLAFLWLV</sequence>
<dbReference type="Proteomes" id="UP000249402">
    <property type="component" value="Unassembled WGS sequence"/>
</dbReference>
<dbReference type="PANTHER" id="PTHR10039">
    <property type="entry name" value="AMELOGENIN"/>
    <property type="match status" value="1"/>
</dbReference>
<dbReference type="InterPro" id="IPR027417">
    <property type="entry name" value="P-loop_NTPase"/>
</dbReference>
<keyword evidence="2" id="KW-0677">Repeat</keyword>
<dbReference type="PROSITE" id="PS00678">
    <property type="entry name" value="WD_REPEATS_1"/>
    <property type="match status" value="2"/>
</dbReference>
<organism evidence="5 6">
    <name type="scientific">Aspergillus ibericus CBS 121593</name>
    <dbReference type="NCBI Taxonomy" id="1448316"/>
    <lineage>
        <taxon>Eukaryota</taxon>
        <taxon>Fungi</taxon>
        <taxon>Dikarya</taxon>
        <taxon>Ascomycota</taxon>
        <taxon>Pezizomycotina</taxon>
        <taxon>Eurotiomycetes</taxon>
        <taxon>Eurotiomycetidae</taxon>
        <taxon>Eurotiales</taxon>
        <taxon>Aspergillaceae</taxon>
        <taxon>Aspergillus</taxon>
        <taxon>Aspergillus subgen. Circumdati</taxon>
    </lineage>
</organism>
<dbReference type="PROSITE" id="PS50082">
    <property type="entry name" value="WD_REPEATS_2"/>
    <property type="match status" value="3"/>
</dbReference>
<dbReference type="VEuPathDB" id="FungiDB:BO80DRAFT_453197"/>
<evidence type="ECO:0000256" key="2">
    <source>
        <dbReference type="ARBA" id="ARBA00022737"/>
    </source>
</evidence>
<evidence type="ECO:0000313" key="6">
    <source>
        <dbReference type="Proteomes" id="UP000249402"/>
    </source>
</evidence>
<dbReference type="InterPro" id="IPR007111">
    <property type="entry name" value="NACHT_NTPase"/>
</dbReference>
<dbReference type="OrthoDB" id="674604at2759"/>
<dbReference type="PROSITE" id="PS50837">
    <property type="entry name" value="NACHT"/>
    <property type="match status" value="1"/>
</dbReference>
<feature type="domain" description="NACHT" evidence="4">
    <location>
        <begin position="71"/>
        <end position="221"/>
    </location>
</feature>
<protein>
    <recommendedName>
        <fullName evidence="4">NACHT domain-containing protein</fullName>
    </recommendedName>
</protein>
<reference evidence="5 6" key="1">
    <citation type="submission" date="2018-02" db="EMBL/GenBank/DDBJ databases">
        <title>The genomes of Aspergillus section Nigri reveals drivers in fungal speciation.</title>
        <authorList>
            <consortium name="DOE Joint Genome Institute"/>
            <person name="Vesth T.C."/>
            <person name="Nybo J."/>
            <person name="Theobald S."/>
            <person name="Brandl J."/>
            <person name="Frisvad J.C."/>
            <person name="Nielsen K.F."/>
            <person name="Lyhne E.K."/>
            <person name="Kogle M.E."/>
            <person name="Kuo A."/>
            <person name="Riley R."/>
            <person name="Clum A."/>
            <person name="Nolan M."/>
            <person name="Lipzen A."/>
            <person name="Salamov A."/>
            <person name="Henrissat B."/>
            <person name="Wiebenga A."/>
            <person name="De vries R.P."/>
            <person name="Grigoriev I.V."/>
            <person name="Mortensen U.H."/>
            <person name="Andersen M.R."/>
            <person name="Baker S.E."/>
        </authorList>
    </citation>
    <scope>NUCLEOTIDE SEQUENCE [LARGE SCALE GENOMIC DNA]</scope>
    <source>
        <strain evidence="5 6">CBS 121593</strain>
    </source>
</reference>
<dbReference type="GeneID" id="37226854"/>
<evidence type="ECO:0000256" key="3">
    <source>
        <dbReference type="PROSITE-ProRule" id="PRU00221"/>
    </source>
</evidence>
<dbReference type="PROSITE" id="PS50294">
    <property type="entry name" value="WD_REPEATS_REGION"/>
    <property type="match status" value="2"/>
</dbReference>
<evidence type="ECO:0000313" key="5">
    <source>
        <dbReference type="EMBL" id="RAL03535.1"/>
    </source>
</evidence>
<evidence type="ECO:0000259" key="4">
    <source>
        <dbReference type="PROSITE" id="PS50837"/>
    </source>
</evidence>
<gene>
    <name evidence="5" type="ORF">BO80DRAFT_453197</name>
</gene>
<dbReference type="SUPFAM" id="SSF50978">
    <property type="entry name" value="WD40 repeat-like"/>
    <property type="match status" value="1"/>
</dbReference>
<dbReference type="InterPro" id="IPR036322">
    <property type="entry name" value="WD40_repeat_dom_sf"/>
</dbReference>
<keyword evidence="1 3" id="KW-0853">WD repeat</keyword>
<dbReference type="RefSeq" id="XP_025577862.1">
    <property type="nucleotide sequence ID" value="XM_025721989.1"/>
</dbReference>
<dbReference type="Pfam" id="PF00400">
    <property type="entry name" value="WD40"/>
    <property type="match status" value="3"/>
</dbReference>